<evidence type="ECO:0000313" key="3">
    <source>
        <dbReference type="EMBL" id="GBL80603.1"/>
    </source>
</evidence>
<evidence type="ECO:0000313" key="4">
    <source>
        <dbReference type="Proteomes" id="UP000499080"/>
    </source>
</evidence>
<evidence type="ECO:0008006" key="5">
    <source>
        <dbReference type="Google" id="ProtNLM"/>
    </source>
</evidence>
<gene>
    <name evidence="3" type="ORF">AVEN_225284_1</name>
</gene>
<dbReference type="Gene3D" id="3.30.420.10">
    <property type="entry name" value="Ribonuclease H-like superfamily/Ribonuclease H"/>
    <property type="match status" value="1"/>
</dbReference>
<feature type="region of interest" description="Disordered" evidence="1">
    <location>
        <begin position="140"/>
        <end position="172"/>
    </location>
</feature>
<keyword evidence="2" id="KW-0732">Signal</keyword>
<name>A0A4Y2ALB2_ARAVE</name>
<feature type="compositionally biased region" description="Basic and acidic residues" evidence="1">
    <location>
        <begin position="140"/>
        <end position="149"/>
    </location>
</feature>
<dbReference type="GO" id="GO:0003676">
    <property type="term" value="F:nucleic acid binding"/>
    <property type="evidence" value="ECO:0007669"/>
    <property type="project" value="InterPro"/>
</dbReference>
<dbReference type="InterPro" id="IPR036397">
    <property type="entry name" value="RNaseH_sf"/>
</dbReference>
<evidence type="ECO:0000256" key="1">
    <source>
        <dbReference type="SAM" id="MobiDB-lite"/>
    </source>
</evidence>
<proteinExistence type="predicted"/>
<feature type="compositionally biased region" description="Basic residues" evidence="1">
    <location>
        <begin position="162"/>
        <end position="172"/>
    </location>
</feature>
<organism evidence="3 4">
    <name type="scientific">Araneus ventricosus</name>
    <name type="common">Orbweaver spider</name>
    <name type="synonym">Epeira ventricosa</name>
    <dbReference type="NCBI Taxonomy" id="182803"/>
    <lineage>
        <taxon>Eukaryota</taxon>
        <taxon>Metazoa</taxon>
        <taxon>Ecdysozoa</taxon>
        <taxon>Arthropoda</taxon>
        <taxon>Chelicerata</taxon>
        <taxon>Arachnida</taxon>
        <taxon>Araneae</taxon>
        <taxon>Araneomorphae</taxon>
        <taxon>Entelegynae</taxon>
        <taxon>Araneoidea</taxon>
        <taxon>Araneidae</taxon>
        <taxon>Araneus</taxon>
    </lineage>
</organism>
<accession>A0A4Y2ALB2</accession>
<feature type="signal peptide" evidence="2">
    <location>
        <begin position="1"/>
        <end position="21"/>
    </location>
</feature>
<reference evidence="3 4" key="1">
    <citation type="journal article" date="2019" name="Sci. Rep.">
        <title>Orb-weaving spider Araneus ventricosus genome elucidates the spidroin gene catalogue.</title>
        <authorList>
            <person name="Kono N."/>
            <person name="Nakamura H."/>
            <person name="Ohtoshi R."/>
            <person name="Moran D.A.P."/>
            <person name="Shinohara A."/>
            <person name="Yoshida Y."/>
            <person name="Fujiwara M."/>
            <person name="Mori M."/>
            <person name="Tomita M."/>
            <person name="Arakawa K."/>
        </authorList>
    </citation>
    <scope>NUCLEOTIDE SEQUENCE [LARGE SCALE GENOMIC DNA]</scope>
</reference>
<keyword evidence="4" id="KW-1185">Reference proteome</keyword>
<feature type="chain" id="PRO_5021484286" description="Tc1-like transposase DDE domain-containing protein" evidence="2">
    <location>
        <begin position="22"/>
        <end position="334"/>
    </location>
</feature>
<dbReference type="OrthoDB" id="6432831at2759"/>
<dbReference type="EMBL" id="BGPR01000022">
    <property type="protein sequence ID" value="GBL80603.1"/>
    <property type="molecule type" value="Genomic_DNA"/>
</dbReference>
<protein>
    <recommendedName>
        <fullName evidence="5">Tc1-like transposase DDE domain-containing protein</fullName>
    </recommendedName>
</protein>
<dbReference type="AlphaFoldDB" id="A0A4Y2ALB2"/>
<comment type="caution">
    <text evidence="3">The sequence shown here is derived from an EMBL/GenBank/DDBJ whole genome shotgun (WGS) entry which is preliminary data.</text>
</comment>
<dbReference type="Proteomes" id="UP000499080">
    <property type="component" value="Unassembled WGS sequence"/>
</dbReference>
<sequence length="334" mass="39100">MQKFIAFILLAILVEIFLSVAEVYEDVPDGAEIHENSSYIEDWKSDYELWDNSSAIHEEQDFWENDIQSNLTSWKMSHEDEILYDIYSRQQEDEVEEIDEDGVELSDNWLVLDIDEELSNENDGVMVNDIETSIDHVEVDDSISDKEQNPEVLDCEDETPKPTKRKKKISNRKPKDEEFYFKHKKYGKKTRKGKTSHKKKGNWKKNCCIRGKKVGNTRRTFLAEDLFQECQERTRSLSSRMSRPCRWIFLSCCEARALRANLHCQRGTLTGQIDRNIVLQQRICLLRGVMGANFVFMDDNTRPHCATIEDKCLEKVDITLLEWPTFSPDLNPIE</sequence>
<evidence type="ECO:0000256" key="2">
    <source>
        <dbReference type="SAM" id="SignalP"/>
    </source>
</evidence>